<dbReference type="RefSeq" id="WP_168529345.1">
    <property type="nucleotide sequence ID" value="NZ_CP101181.1"/>
</dbReference>
<evidence type="ECO:0000313" key="4">
    <source>
        <dbReference type="Proteomes" id="UP001163293"/>
    </source>
</evidence>
<organism evidence="3 4">
    <name type="scientific">Paenarthrobacter ureafaciens</name>
    <dbReference type="NCBI Taxonomy" id="37931"/>
    <lineage>
        <taxon>Bacteria</taxon>
        <taxon>Bacillati</taxon>
        <taxon>Actinomycetota</taxon>
        <taxon>Actinomycetes</taxon>
        <taxon>Micrococcales</taxon>
        <taxon>Micrococcaceae</taxon>
        <taxon>Paenarthrobacter</taxon>
    </lineage>
</organism>
<dbReference type="AlphaFoldDB" id="A0AAX3EP47"/>
<feature type="compositionally biased region" description="Low complexity" evidence="1">
    <location>
        <begin position="164"/>
        <end position="178"/>
    </location>
</feature>
<feature type="signal peptide" evidence="2">
    <location>
        <begin position="1"/>
        <end position="19"/>
    </location>
</feature>
<dbReference type="InterPro" id="IPR036182">
    <property type="entry name" value="PCuAC_sf"/>
</dbReference>
<proteinExistence type="predicted"/>
<keyword evidence="4" id="KW-1185">Reference proteome</keyword>
<accession>A0AAX3EP47</accession>
<gene>
    <name evidence="3" type="ORF">NL394_22620</name>
</gene>
<dbReference type="Gene3D" id="2.60.40.1890">
    <property type="entry name" value="PCu(A)C copper chaperone"/>
    <property type="match status" value="1"/>
</dbReference>
<feature type="compositionally biased region" description="Polar residues" evidence="1">
    <location>
        <begin position="180"/>
        <end position="198"/>
    </location>
</feature>
<keyword evidence="3" id="KW-0614">Plasmid</keyword>
<dbReference type="PANTHER" id="PTHR36302:SF1">
    <property type="entry name" value="COPPER CHAPERONE PCU(A)C"/>
    <property type="match status" value="1"/>
</dbReference>
<evidence type="ECO:0000256" key="1">
    <source>
        <dbReference type="SAM" id="MobiDB-lite"/>
    </source>
</evidence>
<reference evidence="3" key="1">
    <citation type="submission" date="2022-07" db="EMBL/GenBank/DDBJ databases">
        <authorList>
            <person name="Wu T."/>
        </authorList>
    </citation>
    <scope>NUCLEOTIDE SEQUENCE</scope>
    <source>
        <strain evidence="3">SD-1</strain>
        <plasmid evidence="3">unnamed1</plasmid>
    </source>
</reference>
<sequence>MSKKTLYPVLSMLAATTLALTGCGQGTAPTSSASATASMAALTISEPWVKAADSGMSGAFGTIRNNSDKDVTIISVSTPATPMAELHETVMGANGTMQMQAKQGGFVIPANGELKLEPGANHIMLMDLSKPVIAGDEITFELEASDGNKIPFTAQVKDFAGANETYTSGEGSSPTPGSATKESTGPNHSESATRAPSK</sequence>
<dbReference type="PANTHER" id="PTHR36302">
    <property type="entry name" value="BLR7088 PROTEIN"/>
    <property type="match status" value="1"/>
</dbReference>
<keyword evidence="2" id="KW-0732">Signal</keyword>
<feature type="region of interest" description="Disordered" evidence="1">
    <location>
        <begin position="161"/>
        <end position="198"/>
    </location>
</feature>
<geneLocation type="plasmid" evidence="3 4">
    <name>unnamed1</name>
</geneLocation>
<dbReference type="SUPFAM" id="SSF110087">
    <property type="entry name" value="DR1885-like metal-binding protein"/>
    <property type="match status" value="1"/>
</dbReference>
<name>A0AAX3EP47_PAEUR</name>
<evidence type="ECO:0000256" key="2">
    <source>
        <dbReference type="SAM" id="SignalP"/>
    </source>
</evidence>
<dbReference type="PROSITE" id="PS51257">
    <property type="entry name" value="PROKAR_LIPOPROTEIN"/>
    <property type="match status" value="1"/>
</dbReference>
<dbReference type="EMBL" id="CP101186">
    <property type="protein sequence ID" value="UYV99927.1"/>
    <property type="molecule type" value="Genomic_DNA"/>
</dbReference>
<dbReference type="Pfam" id="PF04314">
    <property type="entry name" value="PCuAC"/>
    <property type="match status" value="1"/>
</dbReference>
<dbReference type="InterPro" id="IPR007410">
    <property type="entry name" value="LpqE-like"/>
</dbReference>
<evidence type="ECO:0000313" key="3">
    <source>
        <dbReference type="EMBL" id="UYV99927.1"/>
    </source>
</evidence>
<dbReference type="Proteomes" id="UP001163293">
    <property type="component" value="Plasmid unnamed1"/>
</dbReference>
<dbReference type="InterPro" id="IPR058248">
    <property type="entry name" value="Lxx211020-like"/>
</dbReference>
<protein>
    <submittedName>
        <fullName evidence="3">Copper chaperone PCu(A)C</fullName>
    </submittedName>
</protein>
<feature type="chain" id="PRO_5043646004" evidence="2">
    <location>
        <begin position="20"/>
        <end position="198"/>
    </location>
</feature>